<dbReference type="Proteomes" id="UP000076798">
    <property type="component" value="Unassembled WGS sequence"/>
</dbReference>
<dbReference type="InterPro" id="IPR042099">
    <property type="entry name" value="ANL_N_sf"/>
</dbReference>
<reference evidence="3 4" key="1">
    <citation type="journal article" date="2016" name="Mol. Biol. Evol.">
        <title>Comparative Genomics of Early-Diverging Mushroom-Forming Fungi Provides Insights into the Origins of Lignocellulose Decay Capabilities.</title>
        <authorList>
            <person name="Nagy L.G."/>
            <person name="Riley R."/>
            <person name="Tritt A."/>
            <person name="Adam C."/>
            <person name="Daum C."/>
            <person name="Floudas D."/>
            <person name="Sun H."/>
            <person name="Yadav J.S."/>
            <person name="Pangilinan J."/>
            <person name="Larsson K.H."/>
            <person name="Matsuura K."/>
            <person name="Barry K."/>
            <person name="Labutti K."/>
            <person name="Kuo R."/>
            <person name="Ohm R.A."/>
            <person name="Bhattacharya S.S."/>
            <person name="Shirouzu T."/>
            <person name="Yoshinaga Y."/>
            <person name="Martin F.M."/>
            <person name="Grigoriev I.V."/>
            <person name="Hibbett D.S."/>
        </authorList>
    </citation>
    <scope>NUCLEOTIDE SEQUENCE [LARGE SCALE GENOMIC DNA]</scope>
    <source>
        <strain evidence="3 4">HHB10207 ss-3</strain>
    </source>
</reference>
<dbReference type="Pfam" id="PF13193">
    <property type="entry name" value="AMP-binding_C"/>
    <property type="match status" value="1"/>
</dbReference>
<evidence type="ECO:0000259" key="1">
    <source>
        <dbReference type="Pfam" id="PF00501"/>
    </source>
</evidence>
<dbReference type="InterPro" id="IPR000873">
    <property type="entry name" value="AMP-dep_synth/lig_dom"/>
</dbReference>
<proteinExistence type="predicted"/>
<feature type="domain" description="AMP-binding enzyme C-terminal" evidence="2">
    <location>
        <begin position="406"/>
        <end position="491"/>
    </location>
</feature>
<dbReference type="GO" id="GO:0031956">
    <property type="term" value="F:medium-chain fatty acid-CoA ligase activity"/>
    <property type="evidence" value="ECO:0007669"/>
    <property type="project" value="TreeGrafter"/>
</dbReference>
<gene>
    <name evidence="3" type="ORF">SISSUDRAFT_1112951</name>
</gene>
<dbReference type="InterPro" id="IPR045851">
    <property type="entry name" value="AMP-bd_C_sf"/>
</dbReference>
<dbReference type="EMBL" id="KV428020">
    <property type="protein sequence ID" value="KZT41608.1"/>
    <property type="molecule type" value="Genomic_DNA"/>
</dbReference>
<keyword evidence="4" id="KW-1185">Reference proteome</keyword>
<dbReference type="Gene3D" id="3.30.300.30">
    <property type="match status" value="1"/>
</dbReference>
<dbReference type="SUPFAM" id="SSF56801">
    <property type="entry name" value="Acetyl-CoA synthetase-like"/>
    <property type="match status" value="1"/>
</dbReference>
<sequence>MGNSSAYAMIQWACARIGAILVTVNPAYRIDELITTLKLTSVSHLFVVPRIRTSSYLASLSAAISSLSSSSPHQIADPALPSLRSLLVVNNLPETEDFTKELTAVRAAVDFRDILVWDGPSLAPTSLQKDEVINIQFTSGTTGYPKGVCLTHSNLLNNALSIGDCMKLTPQDKLCNVPPLFHCFGLVLGNLAAWVYGSCIVYPSQIFNPVAIVDTLHDEKCTALHGVPTHFLGVLSEVQNRRRANIDVDLSSLRTGIAAGSPIPIELMRKLINEMNLRDLTIAYGMTETSPVSFQTRTTDTVVQRVETVGQASPHVQAKIIDPFSGSTSPVPVGVPGELCVAGYLLQKGYWNDIEQTQDVMKTHDDTTLWMHTGDQGVIDEEGYLRIVGRIKDIIIRGGENLYPVQIENVLVSHPKIREASAVSVPDEKFGEVVGAWVVRETTDTSAPELTREEVRMWVWNGMNPQNAPTWVWFVGEDCPETELPKTASGKVQKNILRDWSKTLASKGIGLVS</sequence>
<dbReference type="GO" id="GO:0006631">
    <property type="term" value="P:fatty acid metabolic process"/>
    <property type="evidence" value="ECO:0007669"/>
    <property type="project" value="TreeGrafter"/>
</dbReference>
<protein>
    <submittedName>
        <fullName evidence="3">Acetyl-CoA synthetase-like protein</fullName>
    </submittedName>
</protein>
<dbReference type="InterPro" id="IPR025110">
    <property type="entry name" value="AMP-bd_C"/>
</dbReference>
<dbReference type="Gene3D" id="3.40.50.12780">
    <property type="entry name" value="N-terminal domain of ligase-like"/>
    <property type="match status" value="1"/>
</dbReference>
<dbReference type="Pfam" id="PF00501">
    <property type="entry name" value="AMP-binding"/>
    <property type="match status" value="1"/>
</dbReference>
<evidence type="ECO:0000259" key="2">
    <source>
        <dbReference type="Pfam" id="PF13193"/>
    </source>
</evidence>
<dbReference type="OrthoDB" id="10253115at2759"/>
<name>A0A166GEM4_9AGAM</name>
<dbReference type="AlphaFoldDB" id="A0A166GEM4"/>
<dbReference type="PANTHER" id="PTHR43201">
    <property type="entry name" value="ACYL-COA SYNTHETASE"/>
    <property type="match status" value="1"/>
</dbReference>
<dbReference type="PROSITE" id="PS00455">
    <property type="entry name" value="AMP_BINDING"/>
    <property type="match status" value="1"/>
</dbReference>
<evidence type="ECO:0000313" key="4">
    <source>
        <dbReference type="Proteomes" id="UP000076798"/>
    </source>
</evidence>
<feature type="domain" description="AMP-dependent synthetase/ligase" evidence="1">
    <location>
        <begin position="1"/>
        <end position="351"/>
    </location>
</feature>
<dbReference type="STRING" id="1314776.A0A166GEM4"/>
<dbReference type="InterPro" id="IPR020845">
    <property type="entry name" value="AMP-binding_CS"/>
</dbReference>
<organism evidence="3 4">
    <name type="scientific">Sistotremastrum suecicum HHB10207 ss-3</name>
    <dbReference type="NCBI Taxonomy" id="1314776"/>
    <lineage>
        <taxon>Eukaryota</taxon>
        <taxon>Fungi</taxon>
        <taxon>Dikarya</taxon>
        <taxon>Basidiomycota</taxon>
        <taxon>Agaricomycotina</taxon>
        <taxon>Agaricomycetes</taxon>
        <taxon>Sistotremastrales</taxon>
        <taxon>Sistotremastraceae</taxon>
        <taxon>Sistotremastrum</taxon>
    </lineage>
</organism>
<dbReference type="PANTHER" id="PTHR43201:SF30">
    <property type="entry name" value="AMP-DEPENDENT SYNTHETASE_LIGASE DOMAIN-CONTAINING PROTEIN"/>
    <property type="match status" value="1"/>
</dbReference>
<accession>A0A166GEM4</accession>
<evidence type="ECO:0000313" key="3">
    <source>
        <dbReference type="EMBL" id="KZT41608.1"/>
    </source>
</evidence>